<feature type="region of interest" description="Disordered" evidence="4">
    <location>
        <begin position="193"/>
        <end position="229"/>
    </location>
</feature>
<sequence length="331" mass="37355">MLYLRLSPSFQTILRGEYVGHHNIVNDMMMSKEEIDRPRTGADGTAEDGAVVTIGFVKDAKHHNDVQGFNAYHKNRLIKPFWRLKTSGESCRHGVIGVLEAIFVEPAHNKQSFERTTILSRLEARLLQMQKSYWGSNCHKIGCAPRCNKNPTNESAERGGKRKSSCEPSSPAEDVRKNRARITRLAPFEDTGFLLDHSSGGTTNGSSRRSKAKASNVNATKNPVSGSDLHTLEKLKEENCDLKERLERMDMDSEIRGELLNALQCQRDESKSLETQIQAADQKLKDLNKKQERLTDIFSEDKDRLSREDRNLRKKLQTVSVKNLSFPGGCI</sequence>
<keyword evidence="2" id="KW-0234">DNA repair</keyword>
<keyword evidence="3" id="KW-0175">Coiled coil</keyword>
<dbReference type="InterPro" id="IPR041006">
    <property type="entry name" value="Morc_S5"/>
</dbReference>
<feature type="coiled-coil region" evidence="3">
    <location>
        <begin position="263"/>
        <end position="297"/>
    </location>
</feature>
<evidence type="ECO:0000256" key="2">
    <source>
        <dbReference type="ARBA" id="ARBA00023204"/>
    </source>
</evidence>
<evidence type="ECO:0000259" key="5">
    <source>
        <dbReference type="Pfam" id="PF17942"/>
    </source>
</evidence>
<organism evidence="6 7">
    <name type="scientific">Quillaja saponaria</name>
    <name type="common">Soap bark tree</name>
    <dbReference type="NCBI Taxonomy" id="32244"/>
    <lineage>
        <taxon>Eukaryota</taxon>
        <taxon>Viridiplantae</taxon>
        <taxon>Streptophyta</taxon>
        <taxon>Embryophyta</taxon>
        <taxon>Tracheophyta</taxon>
        <taxon>Spermatophyta</taxon>
        <taxon>Magnoliopsida</taxon>
        <taxon>eudicotyledons</taxon>
        <taxon>Gunneridae</taxon>
        <taxon>Pentapetalae</taxon>
        <taxon>rosids</taxon>
        <taxon>fabids</taxon>
        <taxon>Fabales</taxon>
        <taxon>Quillajaceae</taxon>
        <taxon>Quillaja</taxon>
    </lineage>
</organism>
<reference evidence="6" key="1">
    <citation type="journal article" date="2023" name="Science">
        <title>Elucidation of the pathway for biosynthesis of saponin adjuvants from the soapbark tree.</title>
        <authorList>
            <person name="Reed J."/>
            <person name="Orme A."/>
            <person name="El-Demerdash A."/>
            <person name="Owen C."/>
            <person name="Martin L.B.B."/>
            <person name="Misra R.C."/>
            <person name="Kikuchi S."/>
            <person name="Rejzek M."/>
            <person name="Martin A.C."/>
            <person name="Harkess A."/>
            <person name="Leebens-Mack J."/>
            <person name="Louveau T."/>
            <person name="Stephenson M.J."/>
            <person name="Osbourn A."/>
        </authorList>
    </citation>
    <scope>NUCLEOTIDE SEQUENCE</scope>
    <source>
        <strain evidence="6">S10</strain>
    </source>
</reference>
<feature type="compositionally biased region" description="Low complexity" evidence="4">
    <location>
        <begin position="198"/>
        <end position="207"/>
    </location>
</feature>
<evidence type="ECO:0000256" key="4">
    <source>
        <dbReference type="SAM" id="MobiDB-lite"/>
    </source>
</evidence>
<feature type="region of interest" description="Disordered" evidence="4">
    <location>
        <begin position="145"/>
        <end position="177"/>
    </location>
</feature>
<feature type="compositionally biased region" description="Polar residues" evidence="4">
    <location>
        <begin position="213"/>
        <end position="225"/>
    </location>
</feature>
<dbReference type="KEGG" id="qsa:O6P43_030693"/>
<dbReference type="EMBL" id="JARAOO010000013">
    <property type="protein sequence ID" value="KAJ7945668.1"/>
    <property type="molecule type" value="Genomic_DNA"/>
</dbReference>
<dbReference type="GO" id="GO:0006281">
    <property type="term" value="P:DNA repair"/>
    <property type="evidence" value="ECO:0007669"/>
    <property type="project" value="UniProtKB-KW"/>
</dbReference>
<protein>
    <submittedName>
        <fullName evidence="6">Protein MICRORCHIDIA 7-like</fullName>
    </submittedName>
</protein>
<keyword evidence="1" id="KW-0227">DNA damage</keyword>
<evidence type="ECO:0000256" key="3">
    <source>
        <dbReference type="SAM" id="Coils"/>
    </source>
</evidence>
<name>A0AAD7KU70_QUISA</name>
<gene>
    <name evidence="6" type="ORF">O6P43_030693</name>
</gene>
<feature type="domain" description="Morc S5" evidence="5">
    <location>
        <begin position="1"/>
        <end position="134"/>
    </location>
</feature>
<proteinExistence type="predicted"/>
<dbReference type="PANTHER" id="PTHR23336">
    <property type="entry name" value="ZINC FINGER CW-TYPE COILED-COIL DOMAIN PROTEIN 3"/>
    <property type="match status" value="1"/>
</dbReference>
<evidence type="ECO:0000256" key="1">
    <source>
        <dbReference type="ARBA" id="ARBA00022763"/>
    </source>
</evidence>
<dbReference type="Pfam" id="PF17942">
    <property type="entry name" value="Morc6_S5"/>
    <property type="match status" value="1"/>
</dbReference>
<dbReference type="GO" id="GO:0005634">
    <property type="term" value="C:nucleus"/>
    <property type="evidence" value="ECO:0007669"/>
    <property type="project" value="TreeGrafter"/>
</dbReference>
<evidence type="ECO:0000313" key="7">
    <source>
        <dbReference type="Proteomes" id="UP001163823"/>
    </source>
</evidence>
<dbReference type="InterPro" id="IPR045261">
    <property type="entry name" value="MORC_ATPase"/>
</dbReference>
<dbReference type="Proteomes" id="UP001163823">
    <property type="component" value="Chromosome 13"/>
</dbReference>
<comment type="caution">
    <text evidence="6">The sequence shown here is derived from an EMBL/GenBank/DDBJ whole genome shotgun (WGS) entry which is preliminary data.</text>
</comment>
<dbReference type="GO" id="GO:0016887">
    <property type="term" value="F:ATP hydrolysis activity"/>
    <property type="evidence" value="ECO:0007669"/>
    <property type="project" value="InterPro"/>
</dbReference>
<dbReference type="PANTHER" id="PTHR23336:SF58">
    <property type="entry name" value="PROTEIN MICRORCHIDIA 4"/>
    <property type="match status" value="1"/>
</dbReference>
<keyword evidence="7" id="KW-1185">Reference proteome</keyword>
<evidence type="ECO:0000313" key="6">
    <source>
        <dbReference type="EMBL" id="KAJ7945668.1"/>
    </source>
</evidence>
<dbReference type="AlphaFoldDB" id="A0AAD7KU70"/>
<accession>A0AAD7KU70</accession>